<evidence type="ECO:0008006" key="3">
    <source>
        <dbReference type="Google" id="ProtNLM"/>
    </source>
</evidence>
<comment type="caution">
    <text evidence="1">The sequence shown here is derived from an EMBL/GenBank/DDBJ whole genome shotgun (WGS) entry which is preliminary data.</text>
</comment>
<gene>
    <name evidence="1" type="ORF">EOE67_03580</name>
</gene>
<name>A0A437R3I7_9GAMM</name>
<organism evidence="1 2">
    <name type="scientific">Rheinheimera riviphila</name>
    <dbReference type="NCBI Taxonomy" id="1834037"/>
    <lineage>
        <taxon>Bacteria</taxon>
        <taxon>Pseudomonadati</taxon>
        <taxon>Pseudomonadota</taxon>
        <taxon>Gammaproteobacteria</taxon>
        <taxon>Chromatiales</taxon>
        <taxon>Chromatiaceae</taxon>
        <taxon>Rheinheimera</taxon>
    </lineage>
</organism>
<accession>A0A437R3I7</accession>
<keyword evidence="2" id="KW-1185">Reference proteome</keyword>
<sequence length="370" mass="41489">MKILLVGEFSSVHHNLKAGLLELGHQVTVVSNGDGWKNVAADIQIPSSRDPQTGRRSIRALIKKIVVELKLAFTLRDYDVVQFVNPLIFSNLLGINQFVIRRLMRNNHRSFLLAAGDDCFYWQDYSSRFRYSTHSAEVGLVDSYKIWLKASTIRWNRYLAAHVNGVIPIMYEYQCGYVGQPTLCPVIPIPIAISDNWVPLQVDDKVNIYFPGNNQRAAFKGNEFILPALERLQALMPDAVAVKVTDRISFTELMQNIDGAHLVIDQTNAYSYGVSGALVLSRGRVLLSGAEPESLAAFGIAQSPVVNLKPDSQHIFETLCDLVRRKSELAAIGLSSREYALEMHQQQRVARKFVAQWTSVKHSELPHASV</sequence>
<protein>
    <recommendedName>
        <fullName evidence="3">Glycosyltransferase family 1 protein</fullName>
    </recommendedName>
</protein>
<reference evidence="1 2" key="1">
    <citation type="submission" date="2019-01" db="EMBL/GenBank/DDBJ databases">
        <authorList>
            <person name="Chen W.-M."/>
        </authorList>
    </citation>
    <scope>NUCLEOTIDE SEQUENCE [LARGE SCALE GENOMIC DNA]</scope>
    <source>
        <strain evidence="1 2">KYPC3</strain>
    </source>
</reference>
<dbReference type="SUPFAM" id="SSF53756">
    <property type="entry name" value="UDP-Glycosyltransferase/glycogen phosphorylase"/>
    <property type="match status" value="1"/>
</dbReference>
<evidence type="ECO:0000313" key="1">
    <source>
        <dbReference type="EMBL" id="RVU41293.1"/>
    </source>
</evidence>
<dbReference type="Proteomes" id="UP000283077">
    <property type="component" value="Unassembled WGS sequence"/>
</dbReference>
<dbReference type="EMBL" id="SACS01000002">
    <property type="protein sequence ID" value="RVU41293.1"/>
    <property type="molecule type" value="Genomic_DNA"/>
</dbReference>
<dbReference type="AlphaFoldDB" id="A0A437R3I7"/>
<dbReference type="OrthoDB" id="6638088at2"/>
<evidence type="ECO:0000313" key="2">
    <source>
        <dbReference type="Proteomes" id="UP000283077"/>
    </source>
</evidence>
<dbReference type="RefSeq" id="WP_127697675.1">
    <property type="nucleotide sequence ID" value="NZ_SACS01000002.1"/>
</dbReference>
<proteinExistence type="predicted"/>